<name>A0ABU1BLJ9_9BURK</name>
<dbReference type="InterPro" id="IPR038725">
    <property type="entry name" value="YdaG_split_barrel_FMN-bd"/>
</dbReference>
<protein>
    <submittedName>
        <fullName evidence="2">Pyridoxamine 5'-phosphate oxidase family protein</fullName>
    </submittedName>
</protein>
<reference evidence="2 3" key="1">
    <citation type="submission" date="2023-08" db="EMBL/GenBank/DDBJ databases">
        <title>Oxalobacteraceae gen .nov., isolated from river sludge outside the plant.</title>
        <authorList>
            <person name="Zhao S.Y."/>
        </authorList>
    </citation>
    <scope>NUCLEOTIDE SEQUENCE [LARGE SCALE GENOMIC DNA]</scope>
    <source>
        <strain evidence="2 3">R-40</strain>
    </source>
</reference>
<dbReference type="SUPFAM" id="SSF50475">
    <property type="entry name" value="FMN-binding split barrel"/>
    <property type="match status" value="1"/>
</dbReference>
<dbReference type="Pfam" id="PF16242">
    <property type="entry name" value="Pyrid_ox_like"/>
    <property type="match status" value="1"/>
</dbReference>
<gene>
    <name evidence="2" type="ORF">Q8A64_02735</name>
</gene>
<dbReference type="EMBL" id="JAUYVH010000001">
    <property type="protein sequence ID" value="MDQ9169321.1"/>
    <property type="molecule type" value="Genomic_DNA"/>
</dbReference>
<dbReference type="RefSeq" id="WP_338435193.1">
    <property type="nucleotide sequence ID" value="NZ_JAUYVH010000001.1"/>
</dbReference>
<dbReference type="PANTHER" id="PTHR34818:SF1">
    <property type="entry name" value="PROTEIN BLI-3"/>
    <property type="match status" value="1"/>
</dbReference>
<feature type="domain" description="General stress protein FMN-binding split barrel" evidence="1">
    <location>
        <begin position="12"/>
        <end position="155"/>
    </location>
</feature>
<evidence type="ECO:0000313" key="3">
    <source>
        <dbReference type="Proteomes" id="UP001225596"/>
    </source>
</evidence>
<dbReference type="Gene3D" id="2.30.110.10">
    <property type="entry name" value="Electron Transport, Fmn-binding Protein, Chain A"/>
    <property type="match status" value="1"/>
</dbReference>
<dbReference type="PANTHER" id="PTHR34818">
    <property type="entry name" value="PROTEIN BLI-3"/>
    <property type="match status" value="1"/>
</dbReference>
<dbReference type="Proteomes" id="UP001225596">
    <property type="component" value="Unassembled WGS sequence"/>
</dbReference>
<sequence length="172" mass="19285">MHIDEQHDAVFNKIAEMIDAAKFAMLTTMEEDGALRSRPMSTMQMDGDGNLWFFTSQSSPKVVEAQQHRQVNLCYVRTDKQDYLSVSGNAELVHDREKMRSLWTPWIKPWFPNGVDDPDLALLKVRITEAEYWDAPGNAIKRIAGLGKALATGNTDGLGEHGKIEPQSGPLK</sequence>
<keyword evidence="3" id="KW-1185">Reference proteome</keyword>
<organism evidence="2 3">
    <name type="scientific">Keguizhuia sedimenti</name>
    <dbReference type="NCBI Taxonomy" id="3064264"/>
    <lineage>
        <taxon>Bacteria</taxon>
        <taxon>Pseudomonadati</taxon>
        <taxon>Pseudomonadota</taxon>
        <taxon>Betaproteobacteria</taxon>
        <taxon>Burkholderiales</taxon>
        <taxon>Oxalobacteraceae</taxon>
        <taxon>Keguizhuia</taxon>
    </lineage>
</organism>
<proteinExistence type="predicted"/>
<accession>A0ABU1BLJ9</accession>
<evidence type="ECO:0000313" key="2">
    <source>
        <dbReference type="EMBL" id="MDQ9169321.1"/>
    </source>
</evidence>
<dbReference type="InterPro" id="IPR052917">
    <property type="entry name" value="Stress-Dev_Protein"/>
</dbReference>
<dbReference type="InterPro" id="IPR012349">
    <property type="entry name" value="Split_barrel_FMN-bd"/>
</dbReference>
<comment type="caution">
    <text evidence="2">The sequence shown here is derived from an EMBL/GenBank/DDBJ whole genome shotgun (WGS) entry which is preliminary data.</text>
</comment>
<evidence type="ECO:0000259" key="1">
    <source>
        <dbReference type="Pfam" id="PF16242"/>
    </source>
</evidence>